<dbReference type="KEGG" id="sfol:H3H32_15415"/>
<organism evidence="1 2">
    <name type="scientific">Spirosoma foliorum</name>
    <dbReference type="NCBI Taxonomy" id="2710596"/>
    <lineage>
        <taxon>Bacteria</taxon>
        <taxon>Pseudomonadati</taxon>
        <taxon>Bacteroidota</taxon>
        <taxon>Cytophagia</taxon>
        <taxon>Cytophagales</taxon>
        <taxon>Cytophagaceae</taxon>
        <taxon>Spirosoma</taxon>
    </lineage>
</organism>
<accession>A0A7G5H4Y0</accession>
<dbReference type="AlphaFoldDB" id="A0A7G5H4Y0"/>
<proteinExistence type="predicted"/>
<evidence type="ECO:0000313" key="1">
    <source>
        <dbReference type="EMBL" id="QMW06172.1"/>
    </source>
</evidence>
<dbReference type="EMBL" id="CP059732">
    <property type="protein sequence ID" value="QMW06172.1"/>
    <property type="molecule type" value="Genomic_DNA"/>
</dbReference>
<evidence type="ECO:0000313" key="2">
    <source>
        <dbReference type="Proteomes" id="UP000515369"/>
    </source>
</evidence>
<protein>
    <submittedName>
        <fullName evidence="1">Uncharacterized protein</fullName>
    </submittedName>
</protein>
<gene>
    <name evidence="1" type="ORF">H3H32_15415</name>
</gene>
<name>A0A7G5H4Y0_9BACT</name>
<keyword evidence="2" id="KW-1185">Reference proteome</keyword>
<reference evidence="1 2" key="1">
    <citation type="submission" date="2020-07" db="EMBL/GenBank/DDBJ databases">
        <title>Spirosoma foliorum sp. nov., isolated from the leaves on the Nejang mountain Korea, Republic of.</title>
        <authorList>
            <person name="Ho H."/>
            <person name="Lee Y.-J."/>
            <person name="Nurcahyanto D.-A."/>
            <person name="Kim S.-G."/>
        </authorList>
    </citation>
    <scope>NUCLEOTIDE SEQUENCE [LARGE SCALE GENOMIC DNA]</scope>
    <source>
        <strain evidence="1 2">PL0136</strain>
    </source>
</reference>
<dbReference type="RefSeq" id="WP_182463544.1">
    <property type="nucleotide sequence ID" value="NZ_CP059732.1"/>
</dbReference>
<dbReference type="Proteomes" id="UP000515369">
    <property type="component" value="Chromosome"/>
</dbReference>
<sequence length="84" mass="9781">MQIGKQPAKLNEAQMVLLDLFQHRTMSADELSSLKRTLVRHLNAELDVEMDKVMQEKRITAKDVAIDAHFDNRTEHLKQIRNNL</sequence>